<name>A0A5C4JHQ2_9ACTN</name>
<dbReference type="PANTHER" id="PTHR36454">
    <property type="entry name" value="LMO2823 PROTEIN"/>
    <property type="match status" value="1"/>
</dbReference>
<dbReference type="InterPro" id="IPR008323">
    <property type="entry name" value="UCP033563"/>
</dbReference>
<keyword evidence="2" id="KW-1185">Reference proteome</keyword>
<comment type="caution">
    <text evidence="1">The sequence shown here is derived from an EMBL/GenBank/DDBJ whole genome shotgun (WGS) entry which is preliminary data.</text>
</comment>
<dbReference type="OrthoDB" id="9781616at2"/>
<evidence type="ECO:0000313" key="1">
    <source>
        <dbReference type="EMBL" id="TMR05685.1"/>
    </source>
</evidence>
<dbReference type="PANTHER" id="PTHR36454:SF1">
    <property type="entry name" value="DUF1015 DOMAIN-CONTAINING PROTEIN"/>
    <property type="match status" value="1"/>
</dbReference>
<dbReference type="EMBL" id="VCKW01000018">
    <property type="protein sequence ID" value="TMR05685.1"/>
    <property type="molecule type" value="Genomic_DNA"/>
</dbReference>
<gene>
    <name evidence="1" type="ORF">ETD83_05440</name>
</gene>
<protein>
    <submittedName>
        <fullName evidence="1">DUF1015 domain-containing protein</fullName>
    </submittedName>
</protein>
<proteinExistence type="predicted"/>
<evidence type="ECO:0000313" key="2">
    <source>
        <dbReference type="Proteomes" id="UP000309174"/>
    </source>
</evidence>
<sequence>MFNTPDLQGLTLAPFRGVRYCPTAVSDLGAVTCPPLDLLEIGASAQLLTAEPRNAARLLLPNNELAAADRYRHAALTLRRWLADQTLITDTEPTLYVY</sequence>
<dbReference type="AlphaFoldDB" id="A0A5C4JHQ2"/>
<organism evidence="1 2">
    <name type="scientific">Actinomadura soli</name>
    <dbReference type="NCBI Taxonomy" id="2508997"/>
    <lineage>
        <taxon>Bacteria</taxon>
        <taxon>Bacillati</taxon>
        <taxon>Actinomycetota</taxon>
        <taxon>Actinomycetes</taxon>
        <taxon>Streptosporangiales</taxon>
        <taxon>Thermomonosporaceae</taxon>
        <taxon>Actinomadura</taxon>
    </lineage>
</organism>
<dbReference type="Proteomes" id="UP000309174">
    <property type="component" value="Unassembled WGS sequence"/>
</dbReference>
<dbReference type="Pfam" id="PF06245">
    <property type="entry name" value="DUF1015"/>
    <property type="match status" value="1"/>
</dbReference>
<accession>A0A5C4JHQ2</accession>
<reference evidence="1 2" key="1">
    <citation type="submission" date="2019-05" db="EMBL/GenBank/DDBJ databases">
        <title>Draft genome sequence of Actinomadura sp. 14C53.</title>
        <authorList>
            <person name="Saricaoglu S."/>
            <person name="Isik K."/>
        </authorList>
    </citation>
    <scope>NUCLEOTIDE SEQUENCE [LARGE SCALE GENOMIC DNA]</scope>
    <source>
        <strain evidence="1 2">14C53</strain>
    </source>
</reference>